<protein>
    <recommendedName>
        <fullName evidence="4">SipW-cognate class signal peptide</fullName>
    </recommendedName>
</protein>
<dbReference type="EMBL" id="BMFW01000002">
    <property type="protein sequence ID" value="GGH91249.1"/>
    <property type="molecule type" value="Genomic_DNA"/>
</dbReference>
<reference evidence="3" key="1">
    <citation type="journal article" date="2019" name="Int. J. Syst. Evol. Microbiol.">
        <title>The Global Catalogue of Microorganisms (GCM) 10K type strain sequencing project: providing services to taxonomists for standard genome sequencing and annotation.</title>
        <authorList>
            <consortium name="The Broad Institute Genomics Platform"/>
            <consortium name="The Broad Institute Genome Sequencing Center for Infectious Disease"/>
            <person name="Wu L."/>
            <person name="Ma J."/>
        </authorList>
    </citation>
    <scope>NUCLEOTIDE SEQUENCE [LARGE SCALE GENOMIC DNA]</scope>
    <source>
        <strain evidence="3">CGMCC 1.12778</strain>
    </source>
</reference>
<sequence length="150" mass="14613">MRKMTKKNKIAAVAASAALVAVGGGAAYAYWSTTGSGSGGAAAGTTSPITINVTVAPGVAPGSPVNINYTATNPNTSSTPVTLAKPVVTTSNANCLPGWFVATAPTGTATVAGNAVKTDLGNGTLTLNDDTAVDQNACKNATITVTVASN</sequence>
<organism evidence="2 3">
    <name type="scientific">Arthrobacter liuii</name>
    <dbReference type="NCBI Taxonomy" id="1476996"/>
    <lineage>
        <taxon>Bacteria</taxon>
        <taxon>Bacillati</taxon>
        <taxon>Actinomycetota</taxon>
        <taxon>Actinomycetes</taxon>
        <taxon>Micrococcales</taxon>
        <taxon>Micrococcaceae</taxon>
        <taxon>Arthrobacter</taxon>
    </lineage>
</organism>
<evidence type="ECO:0008006" key="4">
    <source>
        <dbReference type="Google" id="ProtNLM"/>
    </source>
</evidence>
<evidence type="ECO:0000313" key="2">
    <source>
        <dbReference type="EMBL" id="GGH91249.1"/>
    </source>
</evidence>
<gene>
    <name evidence="2" type="ORF">GCM10007170_06960</name>
</gene>
<keyword evidence="3" id="KW-1185">Reference proteome</keyword>
<feature type="chain" id="PRO_5046454953" description="SipW-cognate class signal peptide" evidence="1">
    <location>
        <begin position="30"/>
        <end position="150"/>
    </location>
</feature>
<dbReference type="RefSeq" id="WP_188570279.1">
    <property type="nucleotide sequence ID" value="NZ_JBHLUQ010000080.1"/>
</dbReference>
<name>A0ABQ2AJH4_9MICC</name>
<proteinExistence type="predicted"/>
<evidence type="ECO:0000313" key="3">
    <source>
        <dbReference type="Proteomes" id="UP000643279"/>
    </source>
</evidence>
<feature type="signal peptide" evidence="1">
    <location>
        <begin position="1"/>
        <end position="29"/>
    </location>
</feature>
<accession>A0ABQ2AJH4</accession>
<evidence type="ECO:0000256" key="1">
    <source>
        <dbReference type="SAM" id="SignalP"/>
    </source>
</evidence>
<keyword evidence="1" id="KW-0732">Signal</keyword>
<dbReference type="Proteomes" id="UP000643279">
    <property type="component" value="Unassembled WGS sequence"/>
</dbReference>
<comment type="caution">
    <text evidence="2">The sequence shown here is derived from an EMBL/GenBank/DDBJ whole genome shotgun (WGS) entry which is preliminary data.</text>
</comment>